<dbReference type="RefSeq" id="WP_153729643.1">
    <property type="nucleotide sequence ID" value="NZ_WJNH01000011.1"/>
</dbReference>
<organism evidence="1 2">
    <name type="scientific">Salinibacillus xinjiangensis</name>
    <dbReference type="NCBI Taxonomy" id="1229268"/>
    <lineage>
        <taxon>Bacteria</taxon>
        <taxon>Bacillati</taxon>
        <taxon>Bacillota</taxon>
        <taxon>Bacilli</taxon>
        <taxon>Bacillales</taxon>
        <taxon>Bacillaceae</taxon>
        <taxon>Salinibacillus</taxon>
    </lineage>
</organism>
<dbReference type="AlphaFoldDB" id="A0A6G1XA05"/>
<gene>
    <name evidence="1" type="ORF">GH754_15850</name>
</gene>
<comment type="caution">
    <text evidence="1">The sequence shown here is derived from an EMBL/GenBank/DDBJ whole genome shotgun (WGS) entry which is preliminary data.</text>
</comment>
<dbReference type="PROSITE" id="PS51257">
    <property type="entry name" value="PROKAR_LIPOPROTEIN"/>
    <property type="match status" value="1"/>
</dbReference>
<sequence length="134" mass="15336">MTFTSRIRNILLFLVITFFLVLIAGCMEGSKNEGGMLNIPEEGSIRFQAFIEEIPNEGEVDVEYERMQEIISHLRDLNNISVEEVSVHINSESNIEKYGHLIDEFPTYIIIDHSGIVLNTSDVKEITEFIESKQ</sequence>
<proteinExistence type="predicted"/>
<name>A0A6G1XA05_9BACI</name>
<dbReference type="OrthoDB" id="2878004at2"/>
<dbReference type="EMBL" id="WJNH01000011">
    <property type="protein sequence ID" value="MRG87759.1"/>
    <property type="molecule type" value="Genomic_DNA"/>
</dbReference>
<evidence type="ECO:0000313" key="1">
    <source>
        <dbReference type="EMBL" id="MRG87759.1"/>
    </source>
</evidence>
<keyword evidence="2" id="KW-1185">Reference proteome</keyword>
<evidence type="ECO:0000313" key="2">
    <source>
        <dbReference type="Proteomes" id="UP000480185"/>
    </source>
</evidence>
<reference evidence="1 2" key="1">
    <citation type="submission" date="2019-11" db="EMBL/GenBank/DDBJ databases">
        <authorList>
            <person name="Li J."/>
        </authorList>
    </citation>
    <scope>NUCLEOTIDE SEQUENCE [LARGE SCALE GENOMIC DNA]</scope>
    <source>
        <strain evidence="1 2">J4</strain>
    </source>
</reference>
<accession>A0A6G1XA05</accession>
<dbReference type="Proteomes" id="UP000480185">
    <property type="component" value="Unassembled WGS sequence"/>
</dbReference>
<protein>
    <submittedName>
        <fullName evidence="1">Uncharacterized protein</fullName>
    </submittedName>
</protein>